<proteinExistence type="predicted"/>
<evidence type="ECO:0000259" key="1">
    <source>
        <dbReference type="Pfam" id="PF00483"/>
    </source>
</evidence>
<dbReference type="PANTHER" id="PTHR46390">
    <property type="entry name" value="MANNOSE-1-PHOSPHATE GUANYLYLTRANSFERASE"/>
    <property type="match status" value="1"/>
</dbReference>
<dbReference type="InterPro" id="IPR029044">
    <property type="entry name" value="Nucleotide-diphossugar_trans"/>
</dbReference>
<organism evidence="2 3">
    <name type="scientific">Archaeoglobus fulgidus</name>
    <dbReference type="NCBI Taxonomy" id="2234"/>
    <lineage>
        <taxon>Archaea</taxon>
        <taxon>Methanobacteriati</taxon>
        <taxon>Methanobacteriota</taxon>
        <taxon>Archaeoglobi</taxon>
        <taxon>Archaeoglobales</taxon>
        <taxon>Archaeoglobaceae</taxon>
        <taxon>Archaeoglobus</taxon>
    </lineage>
</organism>
<dbReference type="GO" id="GO:0009298">
    <property type="term" value="P:GDP-mannose biosynthetic process"/>
    <property type="evidence" value="ECO:0007669"/>
    <property type="project" value="TreeGrafter"/>
</dbReference>
<dbReference type="Gene3D" id="3.90.550.10">
    <property type="entry name" value="Spore Coat Polysaccharide Biosynthesis Protein SpsA, Chain A"/>
    <property type="match status" value="1"/>
</dbReference>
<dbReference type="EMBL" id="LGEQ01000065">
    <property type="protein sequence ID" value="KUJ92596.1"/>
    <property type="molecule type" value="Genomic_DNA"/>
</dbReference>
<dbReference type="PANTHER" id="PTHR46390:SF1">
    <property type="entry name" value="MANNOSE-1-PHOSPHATE GUANYLYLTRANSFERASE"/>
    <property type="match status" value="1"/>
</dbReference>
<accession>A0A124F7T9</accession>
<evidence type="ECO:0000313" key="2">
    <source>
        <dbReference type="EMBL" id="KUJ92596.1"/>
    </source>
</evidence>
<name>A0A124F7T9_ARCFL</name>
<keyword evidence="2" id="KW-0808">Transferase</keyword>
<dbReference type="InterPro" id="IPR005835">
    <property type="entry name" value="NTP_transferase_dom"/>
</dbReference>
<reference evidence="3" key="1">
    <citation type="journal article" date="2015" name="MBio">
        <title>Genome-Resolved Metagenomic Analysis Reveals Roles for Candidate Phyla and Other Microbial Community Members in Biogeochemical Transformations in Oil Reservoirs.</title>
        <authorList>
            <person name="Hu P."/>
            <person name="Tom L."/>
            <person name="Singh A."/>
            <person name="Thomas B.C."/>
            <person name="Baker B.J."/>
            <person name="Piceno Y.M."/>
            <person name="Andersen G.L."/>
            <person name="Banfield J.F."/>
        </authorList>
    </citation>
    <scope>NUCLEOTIDE SEQUENCE [LARGE SCALE GENOMIC DNA]</scope>
</reference>
<feature type="domain" description="Nucleotidyl transferase" evidence="1">
    <location>
        <begin position="6"/>
        <end position="79"/>
    </location>
</feature>
<dbReference type="InterPro" id="IPR051161">
    <property type="entry name" value="Mannose-6P_isomerase_type2"/>
</dbReference>
<gene>
    <name evidence="2" type="ORF">XD40_2216</name>
</gene>
<dbReference type="Pfam" id="PF00483">
    <property type="entry name" value="NTP_transferase"/>
    <property type="match status" value="1"/>
</dbReference>
<dbReference type="Proteomes" id="UP000054307">
    <property type="component" value="Unassembled WGS sequence"/>
</dbReference>
<dbReference type="GO" id="GO:0004475">
    <property type="term" value="F:mannose-1-phosphate guanylyltransferase (GTP) activity"/>
    <property type="evidence" value="ECO:0007669"/>
    <property type="project" value="TreeGrafter"/>
</dbReference>
<evidence type="ECO:0000313" key="3">
    <source>
        <dbReference type="Proteomes" id="UP000054307"/>
    </source>
</evidence>
<protein>
    <submittedName>
        <fullName evidence="2">Mannose-6-phosphate isomerase/mannose-1-phosphate guanylyl transferase (ManC)</fullName>
    </submittedName>
</protein>
<sequence>MKAGDGNFAVLPSDHIVEVNEECIKAFRIAEKFSDRFLVTFGIRPTKAHSGYGYIKPGNDLEGAFRVEDFHEKPDLRMAEAHKGGLPMEQRHVSF</sequence>
<comment type="caution">
    <text evidence="2">The sequence shown here is derived from an EMBL/GenBank/DDBJ whole genome shotgun (WGS) entry which is preliminary data.</text>
</comment>
<dbReference type="AlphaFoldDB" id="A0A124F7T9"/>
<dbReference type="SUPFAM" id="SSF53448">
    <property type="entry name" value="Nucleotide-diphospho-sugar transferases"/>
    <property type="match status" value="1"/>
</dbReference>
<dbReference type="PATRIC" id="fig|2234.6.peg.1389"/>
<dbReference type="GO" id="GO:0016853">
    <property type="term" value="F:isomerase activity"/>
    <property type="evidence" value="ECO:0007669"/>
    <property type="project" value="UniProtKB-KW"/>
</dbReference>
<keyword evidence="2" id="KW-0413">Isomerase</keyword>